<proteinExistence type="predicted"/>
<keyword evidence="2" id="KW-1185">Reference proteome</keyword>
<protein>
    <submittedName>
        <fullName evidence="1">Uncharacterized protein</fullName>
    </submittedName>
</protein>
<gene>
    <name evidence="1" type="ORF">HNQ08_003005</name>
</gene>
<organism evidence="1 2">
    <name type="scientific">Deinococcus humi</name>
    <dbReference type="NCBI Taxonomy" id="662880"/>
    <lineage>
        <taxon>Bacteria</taxon>
        <taxon>Thermotogati</taxon>
        <taxon>Deinococcota</taxon>
        <taxon>Deinococci</taxon>
        <taxon>Deinococcales</taxon>
        <taxon>Deinococcaceae</taxon>
        <taxon>Deinococcus</taxon>
    </lineage>
</organism>
<dbReference type="EMBL" id="JACHFL010000007">
    <property type="protein sequence ID" value="MBB5363898.1"/>
    <property type="molecule type" value="Genomic_DNA"/>
</dbReference>
<reference evidence="1 2" key="1">
    <citation type="submission" date="2020-08" db="EMBL/GenBank/DDBJ databases">
        <title>Genomic Encyclopedia of Type Strains, Phase IV (KMG-IV): sequencing the most valuable type-strain genomes for metagenomic binning, comparative biology and taxonomic classification.</title>
        <authorList>
            <person name="Goeker M."/>
        </authorList>
    </citation>
    <scope>NUCLEOTIDE SEQUENCE [LARGE SCALE GENOMIC DNA]</scope>
    <source>
        <strain evidence="1 2">DSM 27939</strain>
    </source>
</reference>
<name>A0A7W8NGK6_9DEIO</name>
<comment type="caution">
    <text evidence="1">The sequence shown here is derived from an EMBL/GenBank/DDBJ whole genome shotgun (WGS) entry which is preliminary data.</text>
</comment>
<sequence>MTTLRLSEPTSIKLADLLACAYAADHGEQTHPSSPTVRL</sequence>
<accession>A0A7W8NGK6</accession>
<dbReference type="Proteomes" id="UP000552709">
    <property type="component" value="Unassembled WGS sequence"/>
</dbReference>
<evidence type="ECO:0000313" key="1">
    <source>
        <dbReference type="EMBL" id="MBB5363898.1"/>
    </source>
</evidence>
<evidence type="ECO:0000313" key="2">
    <source>
        <dbReference type="Proteomes" id="UP000552709"/>
    </source>
</evidence>
<dbReference type="AlphaFoldDB" id="A0A7W8NGK6"/>